<dbReference type="CDD" id="cd00431">
    <property type="entry name" value="cysteine_hydrolases"/>
    <property type="match status" value="1"/>
</dbReference>
<dbReference type="InterPro" id="IPR036380">
    <property type="entry name" value="Isochorismatase-like_sf"/>
</dbReference>
<dbReference type="GO" id="GO:0016787">
    <property type="term" value="F:hydrolase activity"/>
    <property type="evidence" value="ECO:0007669"/>
    <property type="project" value="UniProtKB-KW"/>
</dbReference>
<reference evidence="3 4" key="1">
    <citation type="submission" date="2023-12" db="EMBL/GenBank/DDBJ databases">
        <title>Amycolatopsis sp. V23-08.</title>
        <authorList>
            <person name="Somphong A."/>
        </authorList>
    </citation>
    <scope>NUCLEOTIDE SEQUENCE [LARGE SCALE GENOMIC DNA]</scope>
    <source>
        <strain evidence="3 4">V23-08</strain>
    </source>
</reference>
<dbReference type="PANTHER" id="PTHR43540:SF6">
    <property type="entry name" value="ISOCHORISMATASE-LIKE DOMAIN-CONTAINING PROTEIN"/>
    <property type="match status" value="1"/>
</dbReference>
<name>A0ABU5R2A5_9PSEU</name>
<sequence length="190" mass="20592">MKALLMLDLINEITHPDGLYPEVCLDQVRERGVLDKAAQAVAAARRTGVLVVHVVVGFSPGYADWPRSSTLFTEVPRRGALVLGTWGTRPHDLVKPAPEEPVVAKGRVDPFLGTNLDLLLREHQVDTVLLTGVTTDLVVLSTARQAHDLGYRVEVLADATASGDAWTHEAAMRLIARTATVTTVDEALSR</sequence>
<gene>
    <name evidence="3" type="ORF">VA596_12395</name>
</gene>
<organism evidence="3 4">
    <name type="scientific">Amycolatopsis heterodermiae</name>
    <dbReference type="NCBI Taxonomy" id="3110235"/>
    <lineage>
        <taxon>Bacteria</taxon>
        <taxon>Bacillati</taxon>
        <taxon>Actinomycetota</taxon>
        <taxon>Actinomycetes</taxon>
        <taxon>Pseudonocardiales</taxon>
        <taxon>Pseudonocardiaceae</taxon>
        <taxon>Amycolatopsis</taxon>
    </lineage>
</organism>
<evidence type="ECO:0000313" key="4">
    <source>
        <dbReference type="Proteomes" id="UP001304298"/>
    </source>
</evidence>
<dbReference type="Gene3D" id="3.40.50.850">
    <property type="entry name" value="Isochorismatase-like"/>
    <property type="match status" value="1"/>
</dbReference>
<dbReference type="EMBL" id="JAYFSI010000002">
    <property type="protein sequence ID" value="MEA5360338.1"/>
    <property type="molecule type" value="Genomic_DNA"/>
</dbReference>
<dbReference type="Proteomes" id="UP001304298">
    <property type="component" value="Unassembled WGS sequence"/>
</dbReference>
<proteinExistence type="predicted"/>
<accession>A0ABU5R2A5</accession>
<dbReference type="EC" id="3.-.-.-" evidence="3"/>
<dbReference type="PANTHER" id="PTHR43540">
    <property type="entry name" value="PEROXYUREIDOACRYLATE/UREIDOACRYLATE AMIDOHYDROLASE-RELATED"/>
    <property type="match status" value="1"/>
</dbReference>
<protein>
    <submittedName>
        <fullName evidence="3">Isochorismatase family cysteine hydrolase</fullName>
        <ecNumber evidence="3">3.-.-.-</ecNumber>
    </submittedName>
</protein>
<dbReference type="InterPro" id="IPR000868">
    <property type="entry name" value="Isochorismatase-like_dom"/>
</dbReference>
<keyword evidence="4" id="KW-1185">Reference proteome</keyword>
<dbReference type="SUPFAM" id="SSF52499">
    <property type="entry name" value="Isochorismatase-like hydrolases"/>
    <property type="match status" value="1"/>
</dbReference>
<evidence type="ECO:0000256" key="1">
    <source>
        <dbReference type="ARBA" id="ARBA00022801"/>
    </source>
</evidence>
<keyword evidence="1 3" id="KW-0378">Hydrolase</keyword>
<dbReference type="RefSeq" id="WP_323326389.1">
    <property type="nucleotide sequence ID" value="NZ_JAYFSI010000002.1"/>
</dbReference>
<evidence type="ECO:0000313" key="3">
    <source>
        <dbReference type="EMBL" id="MEA5360338.1"/>
    </source>
</evidence>
<evidence type="ECO:0000259" key="2">
    <source>
        <dbReference type="Pfam" id="PF00857"/>
    </source>
</evidence>
<comment type="caution">
    <text evidence="3">The sequence shown here is derived from an EMBL/GenBank/DDBJ whole genome shotgun (WGS) entry which is preliminary data.</text>
</comment>
<dbReference type="Pfam" id="PF00857">
    <property type="entry name" value="Isochorismatase"/>
    <property type="match status" value="1"/>
</dbReference>
<feature type="domain" description="Isochorismatase-like" evidence="2">
    <location>
        <begin position="3"/>
        <end position="186"/>
    </location>
</feature>
<dbReference type="InterPro" id="IPR050272">
    <property type="entry name" value="Isochorismatase-like_hydrls"/>
</dbReference>